<dbReference type="HOGENOM" id="CLU_2509778_0_0_9"/>
<accession>D5PZI1</accession>
<keyword evidence="1" id="KW-0472">Membrane</keyword>
<name>D5PZI1_CLODI</name>
<proteinExistence type="predicted"/>
<organism evidence="2 3">
    <name type="scientific">Clostridioides difficile NAP08</name>
    <dbReference type="NCBI Taxonomy" id="525259"/>
    <lineage>
        <taxon>Bacteria</taxon>
        <taxon>Bacillati</taxon>
        <taxon>Bacillota</taxon>
        <taxon>Clostridia</taxon>
        <taxon>Peptostreptococcales</taxon>
        <taxon>Peptostreptococcaceae</taxon>
        <taxon>Clostridioides</taxon>
    </lineage>
</organism>
<feature type="transmembrane region" description="Helical" evidence="1">
    <location>
        <begin position="62"/>
        <end position="81"/>
    </location>
</feature>
<comment type="caution">
    <text evidence="2">The sequence shown here is derived from an EMBL/GenBank/DDBJ whole genome shotgun (WGS) entry which is preliminary data.</text>
</comment>
<dbReference type="AlphaFoldDB" id="D5PZI1"/>
<evidence type="ECO:0000313" key="3">
    <source>
        <dbReference type="Proteomes" id="UP000003227"/>
    </source>
</evidence>
<feature type="transmembrane region" description="Helical" evidence="1">
    <location>
        <begin position="9"/>
        <end position="26"/>
    </location>
</feature>
<dbReference type="Proteomes" id="UP000003227">
    <property type="component" value="Unassembled WGS sequence"/>
</dbReference>
<dbReference type="EMBL" id="ADNX01000002">
    <property type="protein sequence ID" value="EFH08926.1"/>
    <property type="molecule type" value="Genomic_DNA"/>
</dbReference>
<evidence type="ECO:0000313" key="2">
    <source>
        <dbReference type="EMBL" id="EFH08926.1"/>
    </source>
</evidence>
<sequence>MKYSSHDGLIIYFSPLYLCTGIMYLLDFNLNKYLFLYYIHMLIECPIKKEHFYHLNFKYPSYALFNLLNLLYHLNKILIALSSIN</sequence>
<keyword evidence="1" id="KW-0812">Transmembrane</keyword>
<protein>
    <submittedName>
        <fullName evidence="2">Uncharacterized protein</fullName>
    </submittedName>
</protein>
<keyword evidence="1" id="KW-1133">Transmembrane helix</keyword>
<reference evidence="2 3" key="1">
    <citation type="submission" date="2010-05" db="EMBL/GenBank/DDBJ databases">
        <authorList>
            <person name="Qin X."/>
            <person name="Bachman B."/>
            <person name="Battles P."/>
            <person name="Bell A."/>
            <person name="Bess C."/>
            <person name="Bickham C."/>
            <person name="Chaboub L."/>
            <person name="Chen D."/>
            <person name="Coyle M."/>
            <person name="Deiros D.R."/>
            <person name="Dinh H."/>
            <person name="Forbes L."/>
            <person name="Fowler G."/>
            <person name="Francisco L."/>
            <person name="Fu Q."/>
            <person name="Gubbala S."/>
            <person name="Hale W."/>
            <person name="Han Y."/>
            <person name="Hemphill L."/>
            <person name="Highlander S.K."/>
            <person name="Hirani K."/>
            <person name="Hogues M."/>
            <person name="Jackson L."/>
            <person name="Jakkamsetti A."/>
            <person name="Javaid M."/>
            <person name="Jiang H."/>
            <person name="Korchina V."/>
            <person name="Kovar C."/>
            <person name="Lara F."/>
            <person name="Lee S."/>
            <person name="Mata R."/>
            <person name="Mathew T."/>
            <person name="Moen C."/>
            <person name="Morales K."/>
            <person name="Munidasa M."/>
            <person name="Nazareth L."/>
            <person name="Ngo R."/>
            <person name="Nguyen L."/>
            <person name="Okwuonu G."/>
            <person name="Ongeri F."/>
            <person name="Patil S."/>
            <person name="Petrosino J."/>
            <person name="Pham C."/>
            <person name="Pham P."/>
            <person name="Pu L.-L."/>
            <person name="Puazo M."/>
            <person name="Raj R."/>
            <person name="Reid J."/>
            <person name="Rouhana J."/>
            <person name="Saada N."/>
            <person name="Shang Y."/>
            <person name="Simmons D."/>
            <person name="Thornton R."/>
            <person name="Warren J."/>
            <person name="Weissenberger G."/>
            <person name="Zhang J."/>
            <person name="Zhang L."/>
            <person name="Zhou C."/>
            <person name="Zhu D."/>
            <person name="Muzny D."/>
            <person name="Worley K."/>
            <person name="Gibbs R."/>
        </authorList>
    </citation>
    <scope>NUCLEOTIDE SEQUENCE [LARGE SCALE GENOMIC DNA]</scope>
    <source>
        <strain evidence="2 3">NAP08</strain>
    </source>
</reference>
<gene>
    <name evidence="2" type="ORF">HMPREF0220_0063</name>
</gene>
<evidence type="ECO:0000256" key="1">
    <source>
        <dbReference type="SAM" id="Phobius"/>
    </source>
</evidence>